<evidence type="ECO:0000256" key="2">
    <source>
        <dbReference type="SAM" id="SignalP"/>
    </source>
</evidence>
<dbReference type="EMBL" id="JBIMZQ010000007">
    <property type="protein sequence ID" value="KAL3670279.1"/>
    <property type="molecule type" value="Genomic_DNA"/>
</dbReference>
<feature type="compositionally biased region" description="Low complexity" evidence="1">
    <location>
        <begin position="51"/>
        <end position="66"/>
    </location>
</feature>
<evidence type="ECO:0000313" key="3">
    <source>
        <dbReference type="EMBL" id="KAL3670279.1"/>
    </source>
</evidence>
<accession>A0ABD3FZ98</accession>
<gene>
    <name evidence="3" type="ORF">V7S43_004592</name>
</gene>
<organism evidence="3 4">
    <name type="scientific">Phytophthora oleae</name>
    <dbReference type="NCBI Taxonomy" id="2107226"/>
    <lineage>
        <taxon>Eukaryota</taxon>
        <taxon>Sar</taxon>
        <taxon>Stramenopiles</taxon>
        <taxon>Oomycota</taxon>
        <taxon>Peronosporomycetes</taxon>
        <taxon>Peronosporales</taxon>
        <taxon>Peronosporaceae</taxon>
        <taxon>Phytophthora</taxon>
    </lineage>
</organism>
<comment type="caution">
    <text evidence="3">The sequence shown here is derived from an EMBL/GenBank/DDBJ whole genome shotgun (WGS) entry which is preliminary data.</text>
</comment>
<keyword evidence="4" id="KW-1185">Reference proteome</keyword>
<dbReference type="Proteomes" id="UP001632037">
    <property type="component" value="Unassembled WGS sequence"/>
</dbReference>
<feature type="chain" id="PRO_5044757843" evidence="2">
    <location>
        <begin position="23"/>
        <end position="418"/>
    </location>
</feature>
<keyword evidence="2" id="KW-0732">Signal</keyword>
<evidence type="ECO:0000256" key="1">
    <source>
        <dbReference type="SAM" id="MobiDB-lite"/>
    </source>
</evidence>
<sequence length="418" mass="45776">MSRLGAIFALMLLLTNLVFISAFDWTFWSDDDDSESASGSASLSVETEAPTTMATSSSTVGSSIDSSSAKMNYSLARVSEVESTISSTYRNWVGPHTLSADSACYREAHIMDTCPSNFNRSNATDTCWTQCPIEYPVGVVANSALSIASLGVSKELWTIAKGVKTAVNCANSMIGTVRAIIRYIRNIKTSDPQASQDKMLALLYQTNNVVTDLPMAIYACMGLDVPTSLDISGRVLTTFEWILINLMAYDDDIVSSWDKFKAFLTEANFTEVASSINDTEIAILSDALASNSTCGFDLKSLTDRTWMTIAQLRKDNPDITEDELRLKIEDSELVVSDIGIVTNNCMQQLIKESDEATAYQTRDKIRKAFSGMINDLISTETSNNGLPNLQRSSRTKLSTRASHRLLSLALISLVSREC</sequence>
<feature type="region of interest" description="Disordered" evidence="1">
    <location>
        <begin position="38"/>
        <end position="66"/>
    </location>
</feature>
<feature type="signal peptide" evidence="2">
    <location>
        <begin position="1"/>
        <end position="22"/>
    </location>
</feature>
<reference evidence="3 4" key="1">
    <citation type="submission" date="2024-09" db="EMBL/GenBank/DDBJ databases">
        <title>Genome sequencing and assembly of Phytophthora oleae, isolate VK10A, causative agent of rot of olive drupes.</title>
        <authorList>
            <person name="Conti Taguali S."/>
            <person name="Riolo M."/>
            <person name="La Spada F."/>
            <person name="Cacciola S.O."/>
            <person name="Dionisio G."/>
        </authorList>
    </citation>
    <scope>NUCLEOTIDE SEQUENCE [LARGE SCALE GENOMIC DNA]</scope>
    <source>
        <strain evidence="3 4">VK10A</strain>
    </source>
</reference>
<dbReference type="AlphaFoldDB" id="A0ABD3FZ98"/>
<evidence type="ECO:0000313" key="4">
    <source>
        <dbReference type="Proteomes" id="UP001632037"/>
    </source>
</evidence>
<proteinExistence type="predicted"/>
<name>A0ABD3FZ98_9STRA</name>
<protein>
    <submittedName>
        <fullName evidence="3">Uncharacterized protein</fullName>
    </submittedName>
</protein>